<dbReference type="SMART" id="SM00320">
    <property type="entry name" value="WD40"/>
    <property type="match status" value="2"/>
</dbReference>
<organism evidence="4 5">
    <name type="scientific">Taxus chinensis</name>
    <name type="common">Chinese yew</name>
    <name type="synonym">Taxus wallichiana var. chinensis</name>
    <dbReference type="NCBI Taxonomy" id="29808"/>
    <lineage>
        <taxon>Eukaryota</taxon>
        <taxon>Viridiplantae</taxon>
        <taxon>Streptophyta</taxon>
        <taxon>Embryophyta</taxon>
        <taxon>Tracheophyta</taxon>
        <taxon>Spermatophyta</taxon>
        <taxon>Pinopsida</taxon>
        <taxon>Pinidae</taxon>
        <taxon>Conifers II</taxon>
        <taxon>Cupressales</taxon>
        <taxon>Taxaceae</taxon>
        <taxon>Taxus</taxon>
    </lineage>
</organism>
<reference evidence="4 5" key="1">
    <citation type="journal article" date="2021" name="Nat. Plants">
        <title>The Taxus genome provides insights into paclitaxel biosynthesis.</title>
        <authorList>
            <person name="Xiong X."/>
            <person name="Gou J."/>
            <person name="Liao Q."/>
            <person name="Li Y."/>
            <person name="Zhou Q."/>
            <person name="Bi G."/>
            <person name="Li C."/>
            <person name="Du R."/>
            <person name="Wang X."/>
            <person name="Sun T."/>
            <person name="Guo L."/>
            <person name="Liang H."/>
            <person name="Lu P."/>
            <person name="Wu Y."/>
            <person name="Zhang Z."/>
            <person name="Ro D.K."/>
            <person name="Shang Y."/>
            <person name="Huang S."/>
            <person name="Yan J."/>
        </authorList>
    </citation>
    <scope>NUCLEOTIDE SEQUENCE [LARGE SCALE GENOMIC DNA]</scope>
    <source>
        <strain evidence="4">Ta-2019</strain>
    </source>
</reference>
<dbReference type="InterPro" id="IPR015943">
    <property type="entry name" value="WD40/YVTN_repeat-like_dom_sf"/>
</dbReference>
<evidence type="ECO:0000256" key="2">
    <source>
        <dbReference type="ARBA" id="ARBA00022737"/>
    </source>
</evidence>
<dbReference type="PANTHER" id="PTHR19920:SF0">
    <property type="entry name" value="CYTOSOLIC IRON-SULFUR PROTEIN ASSEMBLY PROTEIN CIAO1-RELATED"/>
    <property type="match status" value="1"/>
</dbReference>
<feature type="non-terminal residue" evidence="4">
    <location>
        <position position="1"/>
    </location>
</feature>
<accession>A0AA38G5F0</accession>
<feature type="repeat" description="WD" evidence="3">
    <location>
        <begin position="60"/>
        <end position="97"/>
    </location>
</feature>
<dbReference type="InterPro" id="IPR036322">
    <property type="entry name" value="WD40_repeat_dom_sf"/>
</dbReference>
<dbReference type="Pfam" id="PF00400">
    <property type="entry name" value="WD40"/>
    <property type="match status" value="2"/>
</dbReference>
<dbReference type="AlphaFoldDB" id="A0AA38G5F0"/>
<dbReference type="EMBL" id="JAHRHJ020000004">
    <property type="protein sequence ID" value="KAH9317214.1"/>
    <property type="molecule type" value="Genomic_DNA"/>
</dbReference>
<feature type="non-terminal residue" evidence="4">
    <location>
        <position position="97"/>
    </location>
</feature>
<dbReference type="InterPro" id="IPR001680">
    <property type="entry name" value="WD40_rpt"/>
</dbReference>
<dbReference type="GO" id="GO:0097361">
    <property type="term" value="C:cytosolic [4Fe-4S] assembly targeting complex"/>
    <property type="evidence" value="ECO:0007669"/>
    <property type="project" value="TreeGrafter"/>
</dbReference>
<dbReference type="PANTHER" id="PTHR19920">
    <property type="entry name" value="WD40 PROTEIN CIAO1"/>
    <property type="match status" value="1"/>
</dbReference>
<dbReference type="PROSITE" id="PS50082">
    <property type="entry name" value="WD_REPEATS_2"/>
    <property type="match status" value="1"/>
</dbReference>
<keyword evidence="5" id="KW-1185">Reference proteome</keyword>
<protein>
    <submittedName>
        <fullName evidence="4">Uncharacterized protein</fullName>
    </submittedName>
</protein>
<gene>
    <name evidence="4" type="ORF">KI387_018983</name>
</gene>
<keyword evidence="1 3" id="KW-0853">WD repeat</keyword>
<dbReference type="Proteomes" id="UP000824469">
    <property type="component" value="Unassembled WGS sequence"/>
</dbReference>
<proteinExistence type="predicted"/>
<comment type="caution">
    <text evidence="4">The sequence shown here is derived from an EMBL/GenBank/DDBJ whole genome shotgun (WGS) entry which is preliminary data.</text>
</comment>
<dbReference type="SUPFAM" id="SSF50978">
    <property type="entry name" value="WD40 repeat-like"/>
    <property type="match status" value="1"/>
</dbReference>
<dbReference type="InterPro" id="IPR019775">
    <property type="entry name" value="WD40_repeat_CS"/>
</dbReference>
<dbReference type="PROSITE" id="PS00678">
    <property type="entry name" value="WD_REPEATS_1"/>
    <property type="match status" value="1"/>
</dbReference>
<dbReference type="GO" id="GO:0016226">
    <property type="term" value="P:iron-sulfur cluster assembly"/>
    <property type="evidence" value="ECO:0007669"/>
    <property type="project" value="TreeGrafter"/>
</dbReference>
<evidence type="ECO:0000256" key="1">
    <source>
        <dbReference type="ARBA" id="ARBA00022574"/>
    </source>
</evidence>
<dbReference type="Gene3D" id="2.130.10.10">
    <property type="entry name" value="YVTN repeat-like/Quinoprotein amine dehydrogenase"/>
    <property type="match status" value="1"/>
</dbReference>
<evidence type="ECO:0000256" key="3">
    <source>
        <dbReference type="PROSITE-ProRule" id="PRU00221"/>
    </source>
</evidence>
<name>A0AA38G5F0_TAXCH</name>
<evidence type="ECO:0000313" key="4">
    <source>
        <dbReference type="EMBL" id="KAH9317214.1"/>
    </source>
</evidence>
<keyword evidence="2" id="KW-0677">Repeat</keyword>
<evidence type="ECO:0000313" key="5">
    <source>
        <dbReference type="Proteomes" id="UP000824469"/>
    </source>
</evidence>
<dbReference type="PROSITE" id="PS50294">
    <property type="entry name" value="WD_REPEATS_REGION"/>
    <property type="match status" value="1"/>
</dbReference>
<sequence length="97" mass="10908">KHLCTISGYHDRTIFSVHWSRDGFIASGAADDCIRIFSESTDDSSSMFDCPSYKMVFKKEKAHAMDVNSVQWHPLEPRLLASAGDDGTIKIWEVAQN</sequence>
<dbReference type="OMA" id="WHPLEPR"/>